<dbReference type="Pfam" id="PF17668">
    <property type="entry name" value="Acetyltransf_17"/>
    <property type="match status" value="1"/>
</dbReference>
<sequence>MPCAANRWHARSGGRQTGPVSDDPTMTDLTPQDYPRIQELEDLVWFETVPGQVPDDLRDHLDLRHARAIERSGDPLPGEAAGDRPPLIGIYSAYDMAVTVPGPSGSLTRVPMDGLTWVGIHPDHRRRGLLTRMMKDHLHRVHDRGECAVAGLHASEAGIYGRFGYGCATLDVALTLGRGTQLRAPAAVAVAADDVQVHLVTLPTPEGTTALHEAHLASAASTLGAVTRPDAMATSWWRDYPKARGSKEPRRLLLARRDGHLTGYAAFRRESKWQDEMPQGTVQVAELGASDSPTLLALARRLVNFDLTGKVVLWNRSVDDPLLWWAGGPRPSGVKVHDSLWLRLVDLPRALTERGYAQACDLVVEVEDEVCPWNAGRWRLTVGEDGTASCTATQDEPDLTVPVAVLGAAYAGGRPVAALLPALGGTEHTPGAVRRLSRTMLADTAPYGAIGF</sequence>
<comment type="caution">
    <text evidence="4">Lacks conserved residue(s) required for the propagation of feature annotation.</text>
</comment>
<evidence type="ECO:0000256" key="3">
    <source>
        <dbReference type="ARBA" id="ARBA00023315"/>
    </source>
</evidence>
<feature type="active site" description="Proton acceptor; via carboxylate" evidence="4">
    <location>
        <position position="452"/>
    </location>
</feature>
<feature type="binding site" evidence="4">
    <location>
        <begin position="126"/>
        <end position="131"/>
    </location>
    <ligand>
        <name>acetyl-CoA</name>
        <dbReference type="ChEBI" id="CHEBI:57288"/>
    </ligand>
</feature>
<comment type="subunit">
    <text evidence="4">Homohexamer; trimer of dimers.</text>
</comment>
<dbReference type="OrthoDB" id="8399956at2"/>
<evidence type="ECO:0000256" key="1">
    <source>
        <dbReference type="ARBA" id="ARBA00009213"/>
    </source>
</evidence>
<dbReference type="Pfam" id="PF13527">
    <property type="entry name" value="Acetyltransf_9"/>
    <property type="match status" value="1"/>
</dbReference>
<accession>A0A543KRK2</accession>
<gene>
    <name evidence="7" type="ORF">FB476_2630</name>
</gene>
<dbReference type="Pfam" id="PF13530">
    <property type="entry name" value="SCP2_2"/>
    <property type="match status" value="1"/>
</dbReference>
<evidence type="ECO:0000259" key="6">
    <source>
        <dbReference type="PROSITE" id="PS51186"/>
    </source>
</evidence>
<keyword evidence="8" id="KW-1185">Reference proteome</keyword>
<comment type="caution">
    <text evidence="7">The sequence shown here is derived from an EMBL/GenBank/DDBJ whole genome shotgun (WGS) entry which is preliminary data.</text>
</comment>
<dbReference type="AlphaFoldDB" id="A0A543KRK2"/>
<dbReference type="HAMAP" id="MF_01812">
    <property type="entry name" value="Eis"/>
    <property type="match status" value="1"/>
</dbReference>
<dbReference type="InterPro" id="IPR022902">
    <property type="entry name" value="NAcTrfase_Eis"/>
</dbReference>
<dbReference type="InterPro" id="IPR051554">
    <property type="entry name" value="Acetyltransferase_Eis"/>
</dbReference>
<organism evidence="7 8">
    <name type="scientific">Ornithinimicrobium humiphilum</name>
    <dbReference type="NCBI Taxonomy" id="125288"/>
    <lineage>
        <taxon>Bacteria</taxon>
        <taxon>Bacillati</taxon>
        <taxon>Actinomycetota</taxon>
        <taxon>Actinomycetes</taxon>
        <taxon>Micrococcales</taxon>
        <taxon>Ornithinimicrobiaceae</taxon>
        <taxon>Ornithinimicrobium</taxon>
    </lineage>
</organism>
<dbReference type="Gene3D" id="3.30.1050.10">
    <property type="entry name" value="SCP2 sterol-binding domain"/>
    <property type="match status" value="1"/>
</dbReference>
<feature type="region of interest" description="Disordered" evidence="5">
    <location>
        <begin position="1"/>
        <end position="27"/>
    </location>
</feature>
<evidence type="ECO:0000256" key="2">
    <source>
        <dbReference type="ARBA" id="ARBA00022679"/>
    </source>
</evidence>
<name>A0A543KRK2_9MICO</name>
<dbReference type="GO" id="GO:0030649">
    <property type="term" value="P:aminoglycoside antibiotic catabolic process"/>
    <property type="evidence" value="ECO:0007669"/>
    <property type="project" value="TreeGrafter"/>
</dbReference>
<dbReference type="SUPFAM" id="SSF55718">
    <property type="entry name" value="SCP-like"/>
    <property type="match status" value="1"/>
</dbReference>
<dbReference type="InterPro" id="IPR036527">
    <property type="entry name" value="SCP2_sterol-bd_dom_sf"/>
</dbReference>
<dbReference type="InterPro" id="IPR016181">
    <property type="entry name" value="Acyl_CoA_acyltransferase"/>
</dbReference>
<protein>
    <submittedName>
        <fullName evidence="7">Putative acetyltransferase</fullName>
    </submittedName>
</protein>
<dbReference type="GO" id="GO:0034069">
    <property type="term" value="F:aminoglycoside N-acetyltransferase activity"/>
    <property type="evidence" value="ECO:0007669"/>
    <property type="project" value="TreeGrafter"/>
</dbReference>
<dbReference type="InterPro" id="IPR041380">
    <property type="entry name" value="Acetyltransf_17"/>
</dbReference>
<dbReference type="NCBIfam" id="NF002367">
    <property type="entry name" value="PRK01346.1-4"/>
    <property type="match status" value="1"/>
</dbReference>
<feature type="active site" description="Proton donor" evidence="4">
    <location>
        <position position="160"/>
    </location>
</feature>
<feature type="domain" description="N-acetyltransferase" evidence="6">
    <location>
        <begin position="24"/>
        <end position="187"/>
    </location>
</feature>
<keyword evidence="2 4" id="KW-0808">Transferase</keyword>
<dbReference type="InterPro" id="IPR025559">
    <property type="entry name" value="Eis_dom"/>
</dbReference>
<proteinExistence type="inferred from homology"/>
<reference evidence="7 8" key="1">
    <citation type="submission" date="2019-06" db="EMBL/GenBank/DDBJ databases">
        <title>Sequencing the genomes of 1000 actinobacteria strains.</title>
        <authorList>
            <person name="Klenk H.-P."/>
        </authorList>
    </citation>
    <scope>NUCLEOTIDE SEQUENCE [LARGE SCALE GENOMIC DNA]</scope>
    <source>
        <strain evidence="7 8">DSM 12362</strain>
    </source>
</reference>
<keyword evidence="3 4" id="KW-0012">Acyltransferase</keyword>
<dbReference type="PANTHER" id="PTHR37817:SF1">
    <property type="entry name" value="N-ACETYLTRANSFERASE EIS"/>
    <property type="match status" value="1"/>
</dbReference>
<dbReference type="InterPro" id="IPR000182">
    <property type="entry name" value="GNAT_dom"/>
</dbReference>
<dbReference type="PANTHER" id="PTHR37817">
    <property type="entry name" value="N-ACETYLTRANSFERASE EIS"/>
    <property type="match status" value="1"/>
</dbReference>
<dbReference type="Gene3D" id="3.40.630.30">
    <property type="match status" value="2"/>
</dbReference>
<evidence type="ECO:0000313" key="7">
    <source>
        <dbReference type="EMBL" id="TQM97707.1"/>
    </source>
</evidence>
<comment type="similarity">
    <text evidence="1 4">Belongs to the acetyltransferase Eis family.</text>
</comment>
<evidence type="ECO:0000313" key="8">
    <source>
        <dbReference type="Proteomes" id="UP000315133"/>
    </source>
</evidence>
<evidence type="ECO:0000256" key="4">
    <source>
        <dbReference type="HAMAP-Rule" id="MF_01812"/>
    </source>
</evidence>
<feature type="binding site" evidence="4">
    <location>
        <begin position="155"/>
        <end position="156"/>
    </location>
    <ligand>
        <name>acetyl-CoA</name>
        <dbReference type="ChEBI" id="CHEBI:57288"/>
    </ligand>
</feature>
<evidence type="ECO:0000256" key="5">
    <source>
        <dbReference type="SAM" id="MobiDB-lite"/>
    </source>
</evidence>
<dbReference type="PROSITE" id="PS51186">
    <property type="entry name" value="GNAT"/>
    <property type="match status" value="1"/>
</dbReference>
<dbReference type="EMBL" id="VFPU01000001">
    <property type="protein sequence ID" value="TQM97707.1"/>
    <property type="molecule type" value="Genomic_DNA"/>
</dbReference>
<dbReference type="SUPFAM" id="SSF55729">
    <property type="entry name" value="Acyl-CoA N-acyltransferases (Nat)"/>
    <property type="match status" value="1"/>
</dbReference>
<dbReference type="Proteomes" id="UP000315133">
    <property type="component" value="Unassembled WGS sequence"/>
</dbReference>